<name>A7VP34_9FIRM</name>
<gene>
    <name evidence="1" type="ORF">CLOLEP_00310</name>
</gene>
<dbReference type="EMBL" id="ABCB02000011">
    <property type="protein sequence ID" value="EDO62914.1"/>
    <property type="molecule type" value="Genomic_DNA"/>
</dbReference>
<comment type="caution">
    <text evidence="1">The sequence shown here is derived from an EMBL/GenBank/DDBJ whole genome shotgun (WGS) entry which is preliminary data.</text>
</comment>
<dbReference type="AlphaFoldDB" id="A7VP34"/>
<sequence length="47" mass="5291">MFSSFIFGFSFTKEIRPILRYASPPVSLSDSLADSAQPCFFFIGYDS</sequence>
<dbReference type="Proteomes" id="UP000003490">
    <property type="component" value="Unassembled WGS sequence"/>
</dbReference>
<dbReference type="HOGENOM" id="CLU_3166456_0_0_9"/>
<evidence type="ECO:0000313" key="2">
    <source>
        <dbReference type="Proteomes" id="UP000003490"/>
    </source>
</evidence>
<protein>
    <submittedName>
        <fullName evidence="1">Uncharacterized protein</fullName>
    </submittedName>
</protein>
<evidence type="ECO:0000313" key="1">
    <source>
        <dbReference type="EMBL" id="EDO62914.1"/>
    </source>
</evidence>
<reference evidence="1 2" key="2">
    <citation type="submission" date="2007-08" db="EMBL/GenBank/DDBJ databases">
        <authorList>
            <person name="Fulton L."/>
            <person name="Clifton S."/>
            <person name="Fulton B."/>
            <person name="Xu J."/>
            <person name="Minx P."/>
            <person name="Pepin K.H."/>
            <person name="Johnson M."/>
            <person name="Thiruvilangam P."/>
            <person name="Bhonagiri V."/>
            <person name="Nash W.E."/>
            <person name="Wang C."/>
            <person name="Mardis E.R."/>
            <person name="Wilson R.K."/>
        </authorList>
    </citation>
    <scope>NUCLEOTIDE SEQUENCE [LARGE SCALE GENOMIC DNA]</scope>
    <source>
        <strain evidence="1 2">DSM 753</strain>
    </source>
</reference>
<reference evidence="1 2" key="1">
    <citation type="submission" date="2007-08" db="EMBL/GenBank/DDBJ databases">
        <title>Draft genome sequence of Clostridium leptum (DSM 753).</title>
        <authorList>
            <person name="Sudarsanam P."/>
            <person name="Ley R."/>
            <person name="Guruge J."/>
            <person name="Turnbaugh P.J."/>
            <person name="Mahowald M."/>
            <person name="Liep D."/>
            <person name="Gordon J."/>
        </authorList>
    </citation>
    <scope>NUCLEOTIDE SEQUENCE [LARGE SCALE GENOMIC DNA]</scope>
    <source>
        <strain evidence="1 2">DSM 753</strain>
    </source>
</reference>
<proteinExistence type="predicted"/>
<accession>A7VP34</accession>
<organism evidence="1 2">
    <name type="scientific">[Clostridium] leptum DSM 753</name>
    <dbReference type="NCBI Taxonomy" id="428125"/>
    <lineage>
        <taxon>Bacteria</taxon>
        <taxon>Bacillati</taxon>
        <taxon>Bacillota</taxon>
        <taxon>Clostridia</taxon>
        <taxon>Eubacteriales</taxon>
        <taxon>Oscillospiraceae</taxon>
        <taxon>Oscillospiraceae incertae sedis</taxon>
    </lineage>
</organism>